<evidence type="ECO:0000256" key="3">
    <source>
        <dbReference type="SAM" id="MobiDB-lite"/>
    </source>
</evidence>
<dbReference type="SUPFAM" id="SSF52129">
    <property type="entry name" value="Caspase-like"/>
    <property type="match status" value="1"/>
</dbReference>
<comment type="similarity">
    <text evidence="1">Belongs to the peptidase C14B family.</text>
</comment>
<dbReference type="InterPro" id="IPR050452">
    <property type="entry name" value="Metacaspase"/>
</dbReference>
<dbReference type="NCBIfam" id="TIGR00756">
    <property type="entry name" value="PPR"/>
    <property type="match status" value="1"/>
</dbReference>
<feature type="compositionally biased region" description="Acidic residues" evidence="3">
    <location>
        <begin position="379"/>
        <end position="392"/>
    </location>
</feature>
<evidence type="ECO:0000259" key="4">
    <source>
        <dbReference type="Pfam" id="PF00656"/>
    </source>
</evidence>
<protein>
    <recommendedName>
        <fullName evidence="4">Peptidase C14 caspase domain-containing protein</fullName>
    </recommendedName>
</protein>
<feature type="region of interest" description="Disordered" evidence="3">
    <location>
        <begin position="377"/>
        <end position="448"/>
    </location>
</feature>
<reference evidence="5 6" key="1">
    <citation type="submission" date="2024-10" db="EMBL/GenBank/DDBJ databases">
        <title>Updated reference genomes for cyclostephanoid diatoms.</title>
        <authorList>
            <person name="Roberts W.R."/>
            <person name="Alverson A.J."/>
        </authorList>
    </citation>
    <scope>NUCLEOTIDE SEQUENCE [LARGE SCALE GENOMIC DNA]</scope>
    <source>
        <strain evidence="5 6">AJA232-27</strain>
    </source>
</reference>
<evidence type="ECO:0000313" key="6">
    <source>
        <dbReference type="Proteomes" id="UP001530293"/>
    </source>
</evidence>
<dbReference type="InterPro" id="IPR002885">
    <property type="entry name" value="PPR_rpt"/>
</dbReference>
<accession>A0ABD3ME98</accession>
<dbReference type="Pfam" id="PF13041">
    <property type="entry name" value="PPR_2"/>
    <property type="match status" value="1"/>
</dbReference>
<dbReference type="PROSITE" id="PS51375">
    <property type="entry name" value="PPR"/>
    <property type="match status" value="1"/>
</dbReference>
<sequence>MATQCIACFVIVVSAAAAVVVSSLHLQLSLSPRPRGVLVLPRLSLVLTHHRRDELSTKIGRRAKHPTSFLFSSIARDDIDRFVVSTTNNLNSSSSSAAAQSFASTITNHVRDASIAKSTDDRLTQQYEMENAERALITWVEQYRVGRRGGSTESAAAAATTTTTDGISEEGVFEVLAPDAQIFDMVIMGLLELPLSSSSSSSSSSSLAVPGIATVTEAEAPILDDSVDDSISNTNEMSTLSKSDRATTILDLMESFHEPTGLLYDAVIASHAKDAMEYLSYVTMERHREVQMSKLKADNNAEDEDEEDHDSKSRFSPRYHHQQMAWKSAKSALQLLNRSEELYYETGQVSSRLPSISSYIVVMDVWKALAVSGVKDANEELDDEDQLEEREEDGMTRKRDEAMEVVKNLRQRRLRVYNPRNNDDDNNQNNSGSDGRSSTGSNKSAGGYNILPPAEVVASMMTVNDVLEFGVNLLRESVPSYQLQRPNDEDDQPGKVGTWHFNQLIFDLAKYPQPYSGPLAQDLLDYMVYTVRKQHRRRKGGGSKKKKMEVQSAIVPKPNSETINGVLKAWMITPTTYYSDVARRAEAVLAKLAIWQSEGMLWGVSADTVSYNTCINIWKKSTDIPGAAQRATDILLLMEDESTSVTPDVISYATCIGAWADCASHVSGAGKCAEEILMRMYNRCKNVVGEDPAAPRPTARCFNAVLLAYANGRQSGNGKRALDLLRFMERLHSEGYKDLSPDKYTFNIVMKALATCGERGAAHKANQLLQRMEASFANGDSNLKPDLLSYNTVLDAFSKEGDAKSADRLLEQMLGKGDDTIRPDAYSYTAVLTAWSKNDDRAMAVSRAEDLFKDIESKYADGETDFHADTSVYNALINCWAKSGEGKAIYRVTQILSLMEELGLQGGDSDVQPNARTYCAVLDTLARSKSYKACAMSLEILQRMHDFYAEGHDSVRPCVRAYSIVLSIIARSRRKDKAVKAQELLHRMESEYRSGNTSCRPNVYSYNAVLNAAAFSGRDEREQEDAFRVACSTFDELRMSDYLAPSDISYGTFLKAIKHLMPESEVRANLVKGVFRKCCRDGLTSDFVLKEMSDLATPELYQSLLKGVTNDYGNLPKSWSANVRGKNLALGDHLASKTPQSTERATEKLGTVTGRRRALFIGINYFGQKGELRGCINDVHNIKKFLTGNFRVDEFLVLTDDQKDPKCIPTRQNILSAFRWLREGAKAGDSLILHYSGHGGSVKDTDGDEEDGMDETLIPVDYQKAGYILDDEVHSVLVRGLPKGVRLTAIMDCCHSESILDLPYLYTVDGNLQIIETSKNEGIVTLVGAGTRFLLDGDKKRAVSSLTKGMKMLMQGDKGGNSEAKEKAVKTRSTEADVIQFSGCKDSQTSADAHIDGKATGAMSYALIASLSKNKNQDYTHLLQSMRQILTGKYTQVPMMSAGRKLVLEHPFAI</sequence>
<dbReference type="InterPro" id="IPR011990">
    <property type="entry name" value="TPR-like_helical_dom_sf"/>
</dbReference>
<evidence type="ECO:0000256" key="1">
    <source>
        <dbReference type="ARBA" id="ARBA00009005"/>
    </source>
</evidence>
<gene>
    <name evidence="5" type="ORF">ACHAWU_008158</name>
</gene>
<dbReference type="PANTHER" id="PTHR48104:SF30">
    <property type="entry name" value="METACASPASE-1"/>
    <property type="match status" value="1"/>
</dbReference>
<proteinExistence type="inferred from homology"/>
<dbReference type="Gene3D" id="3.40.50.12660">
    <property type="match status" value="1"/>
</dbReference>
<organism evidence="5 6">
    <name type="scientific">Discostella pseudostelligera</name>
    <dbReference type="NCBI Taxonomy" id="259834"/>
    <lineage>
        <taxon>Eukaryota</taxon>
        <taxon>Sar</taxon>
        <taxon>Stramenopiles</taxon>
        <taxon>Ochrophyta</taxon>
        <taxon>Bacillariophyta</taxon>
        <taxon>Coscinodiscophyceae</taxon>
        <taxon>Thalassiosirophycidae</taxon>
        <taxon>Stephanodiscales</taxon>
        <taxon>Stephanodiscaceae</taxon>
        <taxon>Discostella</taxon>
    </lineage>
</organism>
<dbReference type="InterPro" id="IPR011600">
    <property type="entry name" value="Pept_C14_caspase"/>
</dbReference>
<dbReference type="InterPro" id="IPR029030">
    <property type="entry name" value="Caspase-like_dom_sf"/>
</dbReference>
<dbReference type="EMBL" id="JALLBG020000135">
    <property type="protein sequence ID" value="KAL3762455.1"/>
    <property type="molecule type" value="Genomic_DNA"/>
</dbReference>
<feature type="region of interest" description="Disordered" evidence="3">
    <location>
        <begin position="294"/>
        <end position="318"/>
    </location>
</feature>
<feature type="repeat" description="PPR" evidence="2">
    <location>
        <begin position="786"/>
        <end position="820"/>
    </location>
</feature>
<comment type="caution">
    <text evidence="5">The sequence shown here is derived from an EMBL/GenBank/DDBJ whole genome shotgun (WGS) entry which is preliminary data.</text>
</comment>
<keyword evidence="6" id="KW-1185">Reference proteome</keyword>
<name>A0ABD3ME98_9STRA</name>
<feature type="compositionally biased region" description="Low complexity" evidence="3">
    <location>
        <begin position="427"/>
        <end position="438"/>
    </location>
</feature>
<evidence type="ECO:0000313" key="5">
    <source>
        <dbReference type="EMBL" id="KAL3762455.1"/>
    </source>
</evidence>
<dbReference type="Proteomes" id="UP001530293">
    <property type="component" value="Unassembled WGS sequence"/>
</dbReference>
<dbReference type="Pfam" id="PF00656">
    <property type="entry name" value="Peptidase_C14"/>
    <property type="match status" value="1"/>
</dbReference>
<feature type="domain" description="Peptidase C14 caspase" evidence="4">
    <location>
        <begin position="1155"/>
        <end position="1442"/>
    </location>
</feature>
<dbReference type="Gene3D" id="1.25.40.10">
    <property type="entry name" value="Tetratricopeptide repeat domain"/>
    <property type="match status" value="3"/>
</dbReference>
<dbReference type="PANTHER" id="PTHR48104">
    <property type="entry name" value="METACASPASE-4"/>
    <property type="match status" value="1"/>
</dbReference>
<evidence type="ECO:0000256" key="2">
    <source>
        <dbReference type="PROSITE-ProRule" id="PRU00708"/>
    </source>
</evidence>
<feature type="compositionally biased region" description="Basic and acidic residues" evidence="3">
    <location>
        <begin position="393"/>
        <end position="404"/>
    </location>
</feature>